<evidence type="ECO:0000313" key="3">
    <source>
        <dbReference type="Proteomes" id="UP000700596"/>
    </source>
</evidence>
<dbReference type="Proteomes" id="UP000700596">
    <property type="component" value="Unassembled WGS sequence"/>
</dbReference>
<protein>
    <submittedName>
        <fullName evidence="2">Uncharacterized protein</fullName>
    </submittedName>
</protein>
<feature type="compositionally biased region" description="Basic residues" evidence="1">
    <location>
        <begin position="194"/>
        <end position="205"/>
    </location>
</feature>
<feature type="compositionally biased region" description="Basic and acidic residues" evidence="1">
    <location>
        <begin position="161"/>
        <end position="172"/>
    </location>
</feature>
<gene>
    <name evidence="2" type="ORF">B0J11DRAFT_528542</name>
</gene>
<comment type="caution">
    <text evidence="2">The sequence shown here is derived from an EMBL/GenBank/DDBJ whole genome shotgun (WGS) entry which is preliminary data.</text>
</comment>
<name>A0A9P9DUU8_9PLEO</name>
<evidence type="ECO:0000256" key="1">
    <source>
        <dbReference type="SAM" id="MobiDB-lite"/>
    </source>
</evidence>
<dbReference type="EMBL" id="JAGMWT010000007">
    <property type="protein sequence ID" value="KAH7125482.1"/>
    <property type="molecule type" value="Genomic_DNA"/>
</dbReference>
<feature type="region of interest" description="Disordered" evidence="1">
    <location>
        <begin position="161"/>
        <end position="216"/>
    </location>
</feature>
<dbReference type="AlphaFoldDB" id="A0A9P9DUU8"/>
<accession>A0A9P9DUU8</accession>
<sequence length="216" mass="24231">MACVTVQYVDHSQSPEPWPPYYRRGRRPALIPADCSLTPSEAEELVRTRTQEPLFPPPDSRFLQKIKPASPLESSIGLSENESYILTETSALTRSTISGPDEVYTPIARRIQVSTFLKARAQSSPPTSSSTLQFAKYEIFPAAPSRNDCLRKRSAFVIKQERQVEARADTPHTSELLPGEDEDGDAVMDDSIHHRITKGTMRAHRVTSNPDEEQEH</sequence>
<dbReference type="OrthoDB" id="3918328at2759"/>
<organism evidence="2 3">
    <name type="scientific">Dendryphion nanum</name>
    <dbReference type="NCBI Taxonomy" id="256645"/>
    <lineage>
        <taxon>Eukaryota</taxon>
        <taxon>Fungi</taxon>
        <taxon>Dikarya</taxon>
        <taxon>Ascomycota</taxon>
        <taxon>Pezizomycotina</taxon>
        <taxon>Dothideomycetes</taxon>
        <taxon>Pleosporomycetidae</taxon>
        <taxon>Pleosporales</taxon>
        <taxon>Torulaceae</taxon>
        <taxon>Dendryphion</taxon>
    </lineage>
</organism>
<proteinExistence type="predicted"/>
<feature type="compositionally biased region" description="Acidic residues" evidence="1">
    <location>
        <begin position="178"/>
        <end position="188"/>
    </location>
</feature>
<evidence type="ECO:0000313" key="2">
    <source>
        <dbReference type="EMBL" id="KAH7125482.1"/>
    </source>
</evidence>
<keyword evidence="3" id="KW-1185">Reference proteome</keyword>
<reference evidence="2" key="1">
    <citation type="journal article" date="2021" name="Nat. Commun.">
        <title>Genetic determinants of endophytism in the Arabidopsis root mycobiome.</title>
        <authorList>
            <person name="Mesny F."/>
            <person name="Miyauchi S."/>
            <person name="Thiergart T."/>
            <person name="Pickel B."/>
            <person name="Atanasova L."/>
            <person name="Karlsson M."/>
            <person name="Huettel B."/>
            <person name="Barry K.W."/>
            <person name="Haridas S."/>
            <person name="Chen C."/>
            <person name="Bauer D."/>
            <person name="Andreopoulos W."/>
            <person name="Pangilinan J."/>
            <person name="LaButti K."/>
            <person name="Riley R."/>
            <person name="Lipzen A."/>
            <person name="Clum A."/>
            <person name="Drula E."/>
            <person name="Henrissat B."/>
            <person name="Kohler A."/>
            <person name="Grigoriev I.V."/>
            <person name="Martin F.M."/>
            <person name="Hacquard S."/>
        </authorList>
    </citation>
    <scope>NUCLEOTIDE SEQUENCE</scope>
    <source>
        <strain evidence="2">MPI-CAGE-CH-0243</strain>
    </source>
</reference>